<dbReference type="SUPFAM" id="SSF101874">
    <property type="entry name" value="YceI-like"/>
    <property type="match status" value="1"/>
</dbReference>
<organism evidence="2 3">
    <name type="scientific">Flavivirga jejuensis</name>
    <dbReference type="NCBI Taxonomy" id="870487"/>
    <lineage>
        <taxon>Bacteria</taxon>
        <taxon>Pseudomonadati</taxon>
        <taxon>Bacteroidota</taxon>
        <taxon>Flavobacteriia</taxon>
        <taxon>Flavobacteriales</taxon>
        <taxon>Flavobacteriaceae</taxon>
        <taxon>Flavivirga</taxon>
    </lineage>
</organism>
<sequence length="190" mass="21507">MKKVLFFIFIFTMLAFSSLGGISVIITPSSQLVIKGKTNVNSFKCQYNILKLNKPIPVFFKRDKEKIIFNKTTLVLENTDFDCGGRGINADFQKLLKSETHPQIYIKLKEISKDPKDENLVNALLDLDLAGVTKSYVIPVELEGEDILIVKGVLSLNIRDFNLEPPKKALGLIVVEDLIEIDFQLKVKEY</sequence>
<evidence type="ECO:0000259" key="1">
    <source>
        <dbReference type="Pfam" id="PF04264"/>
    </source>
</evidence>
<evidence type="ECO:0000313" key="3">
    <source>
        <dbReference type="Proteomes" id="UP001176806"/>
    </source>
</evidence>
<accession>A0ABT8WNF3</accession>
<comment type="caution">
    <text evidence="2">The sequence shown here is derived from an EMBL/GenBank/DDBJ whole genome shotgun (WGS) entry which is preliminary data.</text>
</comment>
<reference evidence="2" key="1">
    <citation type="submission" date="2023-07" db="EMBL/GenBank/DDBJ databases">
        <title>Two novel species in the genus Flavivirga.</title>
        <authorList>
            <person name="Kwon K."/>
        </authorList>
    </citation>
    <scope>NUCLEOTIDE SEQUENCE</scope>
    <source>
        <strain evidence="2">KACC 14158</strain>
    </source>
</reference>
<dbReference type="InterPro" id="IPR007372">
    <property type="entry name" value="Lipid/polyisoprenoid-bd_YceI"/>
</dbReference>
<evidence type="ECO:0000313" key="2">
    <source>
        <dbReference type="EMBL" id="MDO5974684.1"/>
    </source>
</evidence>
<keyword evidence="3" id="KW-1185">Reference proteome</keyword>
<feature type="domain" description="Lipid/polyisoprenoid-binding YceI-like" evidence="1">
    <location>
        <begin position="73"/>
        <end position="186"/>
    </location>
</feature>
<dbReference type="InterPro" id="IPR036761">
    <property type="entry name" value="TTHA0802/YceI-like_sf"/>
</dbReference>
<proteinExistence type="predicted"/>
<dbReference type="Proteomes" id="UP001176806">
    <property type="component" value="Unassembled WGS sequence"/>
</dbReference>
<protein>
    <submittedName>
        <fullName evidence="2">YceI family protein</fullName>
    </submittedName>
</protein>
<dbReference type="Gene3D" id="2.40.128.110">
    <property type="entry name" value="Lipid/polyisoprenoid-binding, YceI-like"/>
    <property type="match status" value="1"/>
</dbReference>
<dbReference type="RefSeq" id="WP_303301813.1">
    <property type="nucleotide sequence ID" value="NZ_BAABDA010000050.1"/>
</dbReference>
<name>A0ABT8WNF3_9FLAO</name>
<dbReference type="Pfam" id="PF04264">
    <property type="entry name" value="YceI"/>
    <property type="match status" value="1"/>
</dbReference>
<gene>
    <name evidence="2" type="ORF">Q4Q40_10860</name>
</gene>
<dbReference type="EMBL" id="JAUOEL010000003">
    <property type="protein sequence ID" value="MDO5974684.1"/>
    <property type="molecule type" value="Genomic_DNA"/>
</dbReference>